<evidence type="ECO:0000256" key="7">
    <source>
        <dbReference type="SAM" id="MobiDB-lite"/>
    </source>
</evidence>
<dbReference type="InterPro" id="IPR011014">
    <property type="entry name" value="MscS_channel_TM-2"/>
</dbReference>
<feature type="domain" description="Mechanosensitive ion channel MscS C-terminal" evidence="11">
    <location>
        <begin position="747"/>
        <end position="829"/>
    </location>
</feature>
<sequence length="845" mass="89999">MPARLTTDARGDAAPATSLPSTAPLSRRPVALFWRRLLPVLAMLVMVLGAGLSAGFAQDADLATFKDKLEGQRAIVDGVEAGLGRESLRPIDLDELRNRLDPAREMLAAGIAQFDPRAADMRKRIDEIGPKPAADAPPEDASITQERDQLNARAAELDGVLKQAKLLKVRADQLSDRITGKRRSLFTDTLFARSYSVLDPQLWIAAAQGIPVEFRGIGYLMSDWAAYAGTRMPVLGQVAVLAGVALIILVTVLLTRMFARPLRRFNRETAEQPVSRLRASLLSVLAAAIYAIPAPVALLAVLALGNAFDLLPPRVSELSASLMLAVVVFSVGRGLMQAALAPDAPRRRVLSASGLMTDASGQPAPTMSDETARLLYRSGIVAVTVLAATAFLGGLHRTLVVPLQLTVATSALMSLLLSIIAARTLNALGGGEDDDDAPSAKPDDAPGGMVAAAMRWVRLPFWILTLGVAIALVTGYVAFAAFLTSRALTAAILAGALYVVIGLINAFFIENLQSGHRTRAVAKTLGVRPASVELLGVLTAGVLKVIALVAVVVIVVGTWGTSTADLRDLVSRVSFGFTIGASTITIGDVAGAVIFLVIGIIVARAIQRWFAAAILPRTGLEPGLQNSIATIIGYVGSITVVAISMGQLGLNLQNIALVAGALSVGIGFGLQSIVSNFVSGLILLAERPIRVGDMIQVKGEEGYVRRISVRATEIETFDRAMVLIPNSDLITGMVKNFTHANTTGRVIVQVNVAYDADVDQVRDLLIDCACDHPQVLRSPPPRVFLMNFADSYLQFELRCVVANVDYALTVKSDLHFSVFDRLKKNRIGIPFTTWSIYRGEPIKGA</sequence>
<feature type="transmembrane region" description="Helical" evidence="8">
    <location>
        <begin position="459"/>
        <end position="482"/>
    </location>
</feature>
<dbReference type="InterPro" id="IPR010920">
    <property type="entry name" value="LSM_dom_sf"/>
</dbReference>
<evidence type="ECO:0000256" key="8">
    <source>
        <dbReference type="SAM" id="Phobius"/>
    </source>
</evidence>
<dbReference type="SUPFAM" id="SSF50182">
    <property type="entry name" value="Sm-like ribonucleoproteins"/>
    <property type="match status" value="1"/>
</dbReference>
<feature type="transmembrane region" description="Helical" evidence="8">
    <location>
        <begin position="488"/>
        <end position="509"/>
    </location>
</feature>
<keyword evidence="4 8" id="KW-0812">Transmembrane</keyword>
<evidence type="ECO:0000256" key="1">
    <source>
        <dbReference type="ARBA" id="ARBA00004651"/>
    </source>
</evidence>
<evidence type="ECO:0000256" key="4">
    <source>
        <dbReference type="ARBA" id="ARBA00022692"/>
    </source>
</evidence>
<dbReference type="Pfam" id="PF00924">
    <property type="entry name" value="MS_channel_2nd"/>
    <property type="match status" value="1"/>
</dbReference>
<dbReference type="PANTHER" id="PTHR30347:SF1">
    <property type="entry name" value="MECHANOSENSITIVE CHANNEL MSCK"/>
    <property type="match status" value="1"/>
</dbReference>
<dbReference type="InterPro" id="IPR049278">
    <property type="entry name" value="MS_channel_C"/>
</dbReference>
<feature type="transmembrane region" description="Helical" evidence="8">
    <location>
        <begin position="579"/>
        <end position="606"/>
    </location>
</feature>
<name>A0ABT0DDV4_9HYPH</name>
<evidence type="ECO:0000256" key="5">
    <source>
        <dbReference type="ARBA" id="ARBA00022989"/>
    </source>
</evidence>
<feature type="domain" description="Mechanosensitive ion channel MscS" evidence="9">
    <location>
        <begin position="673"/>
        <end position="739"/>
    </location>
</feature>
<dbReference type="SUPFAM" id="SSF82689">
    <property type="entry name" value="Mechanosensitive channel protein MscS (YggB), C-terminal domain"/>
    <property type="match status" value="1"/>
</dbReference>
<keyword evidence="5 8" id="KW-1133">Transmembrane helix</keyword>
<comment type="caution">
    <text evidence="12">The sequence shown here is derived from an EMBL/GenBank/DDBJ whole genome shotgun (WGS) entry which is preliminary data.</text>
</comment>
<comment type="similarity">
    <text evidence="2">Belongs to the MscS (TC 1.A.23) family.</text>
</comment>
<feature type="transmembrane region" description="Helical" evidence="8">
    <location>
        <begin position="530"/>
        <end position="559"/>
    </location>
</feature>
<evidence type="ECO:0000313" key="13">
    <source>
        <dbReference type="Proteomes" id="UP001203284"/>
    </source>
</evidence>
<keyword evidence="3" id="KW-1003">Cell membrane</keyword>
<evidence type="ECO:0000313" key="12">
    <source>
        <dbReference type="EMBL" id="MCK0198054.1"/>
    </source>
</evidence>
<dbReference type="Pfam" id="PF21082">
    <property type="entry name" value="MS_channel_3rd"/>
    <property type="match status" value="1"/>
</dbReference>
<dbReference type="Pfam" id="PF12607">
    <property type="entry name" value="DUF3772"/>
    <property type="match status" value="1"/>
</dbReference>
<evidence type="ECO:0000256" key="2">
    <source>
        <dbReference type="ARBA" id="ARBA00008017"/>
    </source>
</evidence>
<evidence type="ECO:0000256" key="6">
    <source>
        <dbReference type="ARBA" id="ARBA00023136"/>
    </source>
</evidence>
<keyword evidence="6 8" id="KW-0472">Membrane</keyword>
<dbReference type="Proteomes" id="UP001203284">
    <property type="component" value="Unassembled WGS sequence"/>
</dbReference>
<evidence type="ECO:0000256" key="3">
    <source>
        <dbReference type="ARBA" id="ARBA00022475"/>
    </source>
</evidence>
<dbReference type="InterPro" id="IPR006685">
    <property type="entry name" value="MscS_channel_2nd"/>
</dbReference>
<protein>
    <submittedName>
        <fullName evidence="12">DUF3772 domain-containing protein</fullName>
    </submittedName>
</protein>
<gene>
    <name evidence="12" type="ORF">MWN34_14155</name>
</gene>
<evidence type="ECO:0000259" key="10">
    <source>
        <dbReference type="Pfam" id="PF12607"/>
    </source>
</evidence>
<feature type="domain" description="DUF3772" evidence="10">
    <location>
        <begin position="161"/>
        <end position="222"/>
    </location>
</feature>
<dbReference type="Gene3D" id="2.30.30.60">
    <property type="match status" value="1"/>
</dbReference>
<proteinExistence type="inferred from homology"/>
<dbReference type="Gene3D" id="3.30.70.100">
    <property type="match status" value="1"/>
</dbReference>
<feature type="transmembrane region" description="Helical" evidence="8">
    <location>
        <begin position="37"/>
        <end position="57"/>
    </location>
</feature>
<evidence type="ECO:0000259" key="11">
    <source>
        <dbReference type="Pfam" id="PF21082"/>
    </source>
</evidence>
<dbReference type="SUPFAM" id="SSF82861">
    <property type="entry name" value="Mechanosensitive channel protein MscS (YggB), transmembrane region"/>
    <property type="match status" value="1"/>
</dbReference>
<feature type="transmembrane region" description="Helical" evidence="8">
    <location>
        <begin position="238"/>
        <end position="259"/>
    </location>
</feature>
<dbReference type="EMBL" id="JALKCH010000009">
    <property type="protein sequence ID" value="MCK0198054.1"/>
    <property type="molecule type" value="Genomic_DNA"/>
</dbReference>
<feature type="transmembrane region" description="Helical" evidence="8">
    <location>
        <begin position="280"/>
        <end position="308"/>
    </location>
</feature>
<dbReference type="InterPro" id="IPR052702">
    <property type="entry name" value="MscS-like_channel"/>
</dbReference>
<dbReference type="InterPro" id="IPR022249">
    <property type="entry name" value="DUF3772"/>
</dbReference>
<organism evidence="12 13">
    <name type="scientific">Ancylobacter crimeensis</name>
    <dbReference type="NCBI Taxonomy" id="2579147"/>
    <lineage>
        <taxon>Bacteria</taxon>
        <taxon>Pseudomonadati</taxon>
        <taxon>Pseudomonadota</taxon>
        <taxon>Alphaproteobacteria</taxon>
        <taxon>Hyphomicrobiales</taxon>
        <taxon>Xanthobacteraceae</taxon>
        <taxon>Ancylobacter</taxon>
    </lineage>
</organism>
<dbReference type="InterPro" id="IPR011066">
    <property type="entry name" value="MscS_channel_C_sf"/>
</dbReference>
<dbReference type="PANTHER" id="PTHR30347">
    <property type="entry name" value="POTASSIUM CHANNEL RELATED"/>
    <property type="match status" value="1"/>
</dbReference>
<keyword evidence="13" id="KW-1185">Reference proteome</keyword>
<comment type="subcellular location">
    <subcellularLocation>
        <location evidence="1">Cell membrane</location>
        <topology evidence="1">Multi-pass membrane protein</topology>
    </subcellularLocation>
</comment>
<dbReference type="RefSeq" id="WP_247029957.1">
    <property type="nucleotide sequence ID" value="NZ_JALKCH010000009.1"/>
</dbReference>
<reference evidence="12 13" key="1">
    <citation type="submission" date="2022-04" db="EMBL/GenBank/DDBJ databases">
        <authorList>
            <person name="Grouzdev D.S."/>
            <person name="Pantiukh K.S."/>
            <person name="Krutkina M.S."/>
        </authorList>
    </citation>
    <scope>NUCLEOTIDE SEQUENCE [LARGE SCALE GENOMIC DNA]</scope>
    <source>
        <strain evidence="12 13">6x-1</strain>
    </source>
</reference>
<feature type="transmembrane region" description="Helical" evidence="8">
    <location>
        <begin position="401"/>
        <end position="422"/>
    </location>
</feature>
<feature type="transmembrane region" description="Helical" evidence="8">
    <location>
        <begin position="627"/>
        <end position="649"/>
    </location>
</feature>
<evidence type="ECO:0000259" key="9">
    <source>
        <dbReference type="Pfam" id="PF00924"/>
    </source>
</evidence>
<feature type="transmembrane region" description="Helical" evidence="8">
    <location>
        <begin position="374"/>
        <end position="395"/>
    </location>
</feature>
<feature type="region of interest" description="Disordered" evidence="7">
    <location>
        <begin position="1"/>
        <end position="21"/>
    </location>
</feature>
<feature type="transmembrane region" description="Helical" evidence="8">
    <location>
        <begin position="655"/>
        <end position="684"/>
    </location>
</feature>
<accession>A0ABT0DDV4</accession>
<dbReference type="Gene3D" id="1.10.287.1260">
    <property type="match status" value="1"/>
</dbReference>
<feature type="transmembrane region" description="Helical" evidence="8">
    <location>
        <begin position="320"/>
        <end position="341"/>
    </location>
</feature>
<dbReference type="InterPro" id="IPR023408">
    <property type="entry name" value="MscS_beta-dom_sf"/>
</dbReference>